<dbReference type="Proteomes" id="UP000326178">
    <property type="component" value="Chromosome"/>
</dbReference>
<organism evidence="3 4">
    <name type="scientific">Streptomyces nitrosporeus</name>
    <dbReference type="NCBI Taxonomy" id="28894"/>
    <lineage>
        <taxon>Bacteria</taxon>
        <taxon>Bacillati</taxon>
        <taxon>Actinomycetota</taxon>
        <taxon>Actinomycetes</taxon>
        <taxon>Kitasatosporales</taxon>
        <taxon>Streptomycetaceae</taxon>
        <taxon>Streptomyces</taxon>
    </lineage>
</organism>
<dbReference type="EMBL" id="CP023702">
    <property type="protein sequence ID" value="QEU73208.1"/>
    <property type="molecule type" value="Genomic_DNA"/>
</dbReference>
<feature type="region of interest" description="Disordered" evidence="1">
    <location>
        <begin position="72"/>
        <end position="91"/>
    </location>
</feature>
<evidence type="ECO:0000313" key="4">
    <source>
        <dbReference type="Proteomes" id="UP000326178"/>
    </source>
</evidence>
<name>A0A5J6FA32_9ACTN</name>
<accession>A0A5J6FA32</accession>
<feature type="signal peptide" evidence="2">
    <location>
        <begin position="1"/>
        <end position="24"/>
    </location>
</feature>
<sequence>MRTTAVRRTALAASVMSLALLATACGGAEEKGGKADAAAPGAEDGGATKAAVKALTSAELEKLSLEQGDAAGQKIAKTTSADRAGEGDVTADKKECEPISSALYGVKRGAPIGDAARRATQEPVKDKDASPEEQLAAAFDITSTLVTLNSYEGDGAAKSIAELRDAVAACSGGFVMTTKGEKQNLAEVTEEKVSGGEEAAAWNVLFDADGSKVPFKLVIIRQGATVATFATMDFGAMATKKTESDLPTELIDAQLKKLG</sequence>
<dbReference type="OrthoDB" id="4180700at2"/>
<evidence type="ECO:0000256" key="1">
    <source>
        <dbReference type="SAM" id="MobiDB-lite"/>
    </source>
</evidence>
<dbReference type="RefSeq" id="WP_150488521.1">
    <property type="nucleotide sequence ID" value="NZ_BMUV01000013.1"/>
</dbReference>
<feature type="chain" id="PRO_5039050303" description="Lipoprotein" evidence="2">
    <location>
        <begin position="25"/>
        <end position="259"/>
    </location>
</feature>
<gene>
    <name evidence="3" type="ORF">CP967_15410</name>
</gene>
<dbReference type="AlphaFoldDB" id="A0A5J6FA32"/>
<protein>
    <recommendedName>
        <fullName evidence="5">Lipoprotein</fullName>
    </recommendedName>
</protein>
<reference evidence="3 4" key="1">
    <citation type="submission" date="2017-09" db="EMBL/GenBank/DDBJ databases">
        <authorList>
            <person name="Lee N."/>
            <person name="Cho B.-K."/>
        </authorList>
    </citation>
    <scope>NUCLEOTIDE SEQUENCE [LARGE SCALE GENOMIC DNA]</scope>
    <source>
        <strain evidence="3 4">ATCC 12769</strain>
    </source>
</reference>
<keyword evidence="2" id="KW-0732">Signal</keyword>
<keyword evidence="4" id="KW-1185">Reference proteome</keyword>
<evidence type="ECO:0008006" key="5">
    <source>
        <dbReference type="Google" id="ProtNLM"/>
    </source>
</evidence>
<evidence type="ECO:0000256" key="2">
    <source>
        <dbReference type="SAM" id="SignalP"/>
    </source>
</evidence>
<evidence type="ECO:0000313" key="3">
    <source>
        <dbReference type="EMBL" id="QEU73208.1"/>
    </source>
</evidence>
<dbReference type="PROSITE" id="PS51257">
    <property type="entry name" value="PROKAR_LIPOPROTEIN"/>
    <property type="match status" value="1"/>
</dbReference>
<proteinExistence type="predicted"/>
<dbReference type="KEGG" id="snk:CP967_15410"/>